<comment type="caution">
    <text evidence="2">The sequence shown here is derived from an EMBL/GenBank/DDBJ whole genome shotgun (WGS) entry which is preliminary data.</text>
</comment>
<gene>
    <name evidence="2" type="ORF">ABW06_19180</name>
</gene>
<dbReference type="EMBL" id="LDZF01000023">
    <property type="protein sequence ID" value="KMK11916.1"/>
    <property type="molecule type" value="Genomic_DNA"/>
</dbReference>
<protein>
    <submittedName>
        <fullName evidence="2">Uncharacterized protein</fullName>
    </submittedName>
</protein>
<evidence type="ECO:0000256" key="1">
    <source>
        <dbReference type="SAM" id="MobiDB-lite"/>
    </source>
</evidence>
<dbReference type="AlphaFoldDB" id="A0A0J5KWJ3"/>
<accession>A0A0J5KWJ3</accession>
<feature type="region of interest" description="Disordered" evidence="1">
    <location>
        <begin position="69"/>
        <end position="95"/>
    </location>
</feature>
<keyword evidence="3" id="KW-1185">Reference proteome</keyword>
<evidence type="ECO:0000313" key="2">
    <source>
        <dbReference type="EMBL" id="KMK11916.1"/>
    </source>
</evidence>
<sequence length="124" mass="14385">MGLVLVHQVVGDLKMRKRDVMMPRPVGKTRMIKYGLKQERMILFQTPTAIGISIKQNFQNSKQYVDATHDFFRNPPEGTLTKTRPNGDTLYYDPKTNTFASKDANGVPRTMFRPEKGMEYWNKQ</sequence>
<evidence type="ECO:0000313" key="3">
    <source>
        <dbReference type="Proteomes" id="UP000036196"/>
    </source>
</evidence>
<dbReference type="Proteomes" id="UP000036196">
    <property type="component" value="Unassembled WGS sequence"/>
</dbReference>
<organism evidence="2 3">
    <name type="scientific">Pluralibacter gergoviae</name>
    <name type="common">Enterobacter gergoviae</name>
    <dbReference type="NCBI Taxonomy" id="61647"/>
    <lineage>
        <taxon>Bacteria</taxon>
        <taxon>Pseudomonadati</taxon>
        <taxon>Pseudomonadota</taxon>
        <taxon>Gammaproteobacteria</taxon>
        <taxon>Enterobacterales</taxon>
        <taxon>Enterobacteriaceae</taxon>
        <taxon>Pluralibacter</taxon>
    </lineage>
</organism>
<reference evidence="2 3" key="1">
    <citation type="submission" date="2015-05" db="EMBL/GenBank/DDBJ databases">
        <title>Genome sequences of Pluralibacter gergoviae.</title>
        <authorList>
            <person name="Greninger A.L."/>
            <person name="Miller S."/>
        </authorList>
    </citation>
    <scope>NUCLEOTIDE SEQUENCE [LARGE SCALE GENOMIC DNA]</scope>
    <source>
        <strain evidence="2 3">JS81F13</strain>
    </source>
</reference>
<proteinExistence type="predicted"/>
<name>A0A0J5KWJ3_PLUGE</name>